<proteinExistence type="predicted"/>
<evidence type="ECO:0000313" key="2">
    <source>
        <dbReference type="Proteomes" id="UP000886722"/>
    </source>
</evidence>
<sequence length="346" mass="39941">MDNRIFKVLFPLLFFCFSGYGQEQPARLDCIRVPLVDYRPYDFTIAQQGAVGRGSEIGYVEYGNKEILACFRHVVSSPVIAKSPSKFVRDITAADQAMTTGPLFSRFEPMVRTADSCFFFSFFPDRSSVFSYDVLGRYVDGKVSYMDREGREFDGIRELVDYRFGSMDRFVEAYLDFSEKALLDNYRQNGLHDFHRVDDAVDRLKRDPDFWLYSHPEDTDAAIERFLDQLQTILPIERVREKLAGEIKEQLAAAAPLSFVEVLDQNRQAGLEIYLAGCRMNPVLERNFCADDYVRLVRGLRMRRAETMSAYTYLADTFQSDILTSGSGLMDDRSILNYLERFLSER</sequence>
<dbReference type="AlphaFoldDB" id="A0A9D1GF41"/>
<comment type="caution">
    <text evidence="1">The sequence shown here is derived from an EMBL/GenBank/DDBJ whole genome shotgun (WGS) entry which is preliminary data.</text>
</comment>
<organism evidence="1 2">
    <name type="scientific">Candidatus Caccoplasma intestinavium</name>
    <dbReference type="NCBI Taxonomy" id="2840716"/>
    <lineage>
        <taxon>Bacteria</taxon>
        <taxon>Pseudomonadati</taxon>
        <taxon>Bacteroidota</taxon>
        <taxon>Bacteroidia</taxon>
        <taxon>Bacteroidales</taxon>
        <taxon>Bacteroidaceae</taxon>
        <taxon>Bacteroidaceae incertae sedis</taxon>
        <taxon>Candidatus Caccoplasma</taxon>
    </lineage>
</organism>
<protein>
    <submittedName>
        <fullName evidence="1">Uncharacterized protein</fullName>
    </submittedName>
</protein>
<evidence type="ECO:0000313" key="1">
    <source>
        <dbReference type="EMBL" id="HIT39855.1"/>
    </source>
</evidence>
<reference evidence="1" key="2">
    <citation type="journal article" date="2021" name="PeerJ">
        <title>Extensive microbial diversity within the chicken gut microbiome revealed by metagenomics and culture.</title>
        <authorList>
            <person name="Gilroy R."/>
            <person name="Ravi A."/>
            <person name="Getino M."/>
            <person name="Pursley I."/>
            <person name="Horton D.L."/>
            <person name="Alikhan N.F."/>
            <person name="Baker D."/>
            <person name="Gharbi K."/>
            <person name="Hall N."/>
            <person name="Watson M."/>
            <person name="Adriaenssens E.M."/>
            <person name="Foster-Nyarko E."/>
            <person name="Jarju S."/>
            <person name="Secka A."/>
            <person name="Antonio M."/>
            <person name="Oren A."/>
            <person name="Chaudhuri R.R."/>
            <person name="La Ragione R."/>
            <person name="Hildebrand F."/>
            <person name="Pallen M.J."/>
        </authorList>
    </citation>
    <scope>NUCLEOTIDE SEQUENCE</scope>
    <source>
        <strain evidence="1">21143</strain>
    </source>
</reference>
<gene>
    <name evidence="1" type="ORF">IAD06_07455</name>
</gene>
<dbReference type="EMBL" id="DVKT01000057">
    <property type="protein sequence ID" value="HIT39855.1"/>
    <property type="molecule type" value="Genomic_DNA"/>
</dbReference>
<accession>A0A9D1GF41</accession>
<dbReference type="Proteomes" id="UP000886722">
    <property type="component" value="Unassembled WGS sequence"/>
</dbReference>
<reference evidence="1" key="1">
    <citation type="submission" date="2020-10" db="EMBL/GenBank/DDBJ databases">
        <authorList>
            <person name="Gilroy R."/>
        </authorList>
    </citation>
    <scope>NUCLEOTIDE SEQUENCE</scope>
    <source>
        <strain evidence="1">21143</strain>
    </source>
</reference>
<name>A0A9D1GF41_9BACT</name>